<dbReference type="InterPro" id="IPR049227">
    <property type="entry name" value="DUF6824"/>
</dbReference>
<reference evidence="2" key="1">
    <citation type="submission" date="2021-01" db="EMBL/GenBank/DDBJ databases">
        <authorList>
            <person name="Corre E."/>
            <person name="Pelletier E."/>
            <person name="Niang G."/>
            <person name="Scheremetjew M."/>
            <person name="Finn R."/>
            <person name="Kale V."/>
            <person name="Holt S."/>
            <person name="Cochrane G."/>
            <person name="Meng A."/>
            <person name="Brown T."/>
            <person name="Cohen L."/>
        </authorList>
    </citation>
    <scope>NUCLEOTIDE SEQUENCE</scope>
    <source>
        <strain evidence="2">CCMP127</strain>
    </source>
</reference>
<protein>
    <recommendedName>
        <fullName evidence="1">DUF6824 domain-containing protein</fullName>
    </recommendedName>
</protein>
<gene>
    <name evidence="2" type="ORF">ACOF00016_LOCUS7780</name>
</gene>
<accession>A0A7S3L3H3</accession>
<proteinExistence type="predicted"/>
<dbReference type="EMBL" id="HBIM01009196">
    <property type="protein sequence ID" value="CAE0410255.1"/>
    <property type="molecule type" value="Transcribed_RNA"/>
</dbReference>
<organism evidence="2">
    <name type="scientific">Amphora coffeiformis</name>
    <dbReference type="NCBI Taxonomy" id="265554"/>
    <lineage>
        <taxon>Eukaryota</taxon>
        <taxon>Sar</taxon>
        <taxon>Stramenopiles</taxon>
        <taxon>Ochrophyta</taxon>
        <taxon>Bacillariophyta</taxon>
        <taxon>Bacillariophyceae</taxon>
        <taxon>Bacillariophycidae</taxon>
        <taxon>Thalassiophysales</taxon>
        <taxon>Catenulaceae</taxon>
        <taxon>Amphora</taxon>
    </lineage>
</organism>
<dbReference type="AlphaFoldDB" id="A0A7S3L3H3"/>
<dbReference type="Pfam" id="PF20710">
    <property type="entry name" value="DUF6824"/>
    <property type="match status" value="1"/>
</dbReference>
<feature type="domain" description="DUF6824" evidence="1">
    <location>
        <begin position="18"/>
        <end position="96"/>
    </location>
</feature>
<evidence type="ECO:0000259" key="1">
    <source>
        <dbReference type="Pfam" id="PF20710"/>
    </source>
</evidence>
<evidence type="ECO:0000313" key="2">
    <source>
        <dbReference type="EMBL" id="CAE0410255.1"/>
    </source>
</evidence>
<sequence>MVVHYFLVGIEVMPSPDDVILGKGETSRYESNMHQGNIRFRKILEQSVLQFSICRERSEKIKVIKSVHDSILNRGGRFLQRDRSGLCVVASPERVKRAIYQAFHWLKKKDTGKNKDVGSVPETKLQTEAGPTIELFTDEELRSVLPFQLMRSKVAVTNKKTTCKKHVGSVSVTKSQTGPRDEDLFTDEELFSVLPGAEPVDKGRIMSVSCPRTMQSSLWI</sequence>
<name>A0A7S3L3H3_9STRA</name>